<keyword evidence="5 6" id="KW-0472">Membrane</keyword>
<comment type="subcellular location">
    <subcellularLocation>
        <location evidence="1">Membrane</location>
        <topology evidence="1">Multi-pass membrane protein</topology>
    </subcellularLocation>
</comment>
<feature type="transmembrane region" description="Helical" evidence="6">
    <location>
        <begin position="238"/>
        <end position="257"/>
    </location>
</feature>
<dbReference type="RefSeq" id="WP_118335260.1">
    <property type="nucleotide sequence ID" value="NZ_AP025567.1"/>
</dbReference>
<dbReference type="PANTHER" id="PTHR30569">
    <property type="entry name" value="CYTOSINE TRANSPORTER CODB"/>
    <property type="match status" value="1"/>
</dbReference>
<keyword evidence="4 6" id="KW-1133">Transmembrane helix</keyword>
<dbReference type="InterPro" id="IPR030191">
    <property type="entry name" value="CodB"/>
</dbReference>
<accession>A0A415E4Q6</accession>
<evidence type="ECO:0000256" key="2">
    <source>
        <dbReference type="ARBA" id="ARBA00008974"/>
    </source>
</evidence>
<dbReference type="GO" id="GO:0005886">
    <property type="term" value="C:plasma membrane"/>
    <property type="evidence" value="ECO:0007669"/>
    <property type="project" value="TreeGrafter"/>
</dbReference>
<feature type="transmembrane region" description="Helical" evidence="6">
    <location>
        <begin position="374"/>
        <end position="396"/>
    </location>
</feature>
<evidence type="ECO:0000256" key="6">
    <source>
        <dbReference type="SAM" id="Phobius"/>
    </source>
</evidence>
<evidence type="ECO:0000256" key="1">
    <source>
        <dbReference type="ARBA" id="ARBA00004141"/>
    </source>
</evidence>
<feature type="transmembrane region" description="Helical" evidence="6">
    <location>
        <begin position="269"/>
        <end position="291"/>
    </location>
</feature>
<keyword evidence="8" id="KW-1185">Reference proteome</keyword>
<evidence type="ECO:0000313" key="7">
    <source>
        <dbReference type="EMBL" id="RHJ88574.1"/>
    </source>
</evidence>
<feature type="transmembrane region" description="Helical" evidence="6">
    <location>
        <begin position="100"/>
        <end position="118"/>
    </location>
</feature>
<dbReference type="AlphaFoldDB" id="A0A415E4Q6"/>
<dbReference type="InterPro" id="IPR001248">
    <property type="entry name" value="Pur-cyt_permease"/>
</dbReference>
<proteinExistence type="inferred from homology"/>
<reference evidence="7 8" key="1">
    <citation type="submission" date="2018-08" db="EMBL/GenBank/DDBJ databases">
        <title>A genome reference for cultivated species of the human gut microbiota.</title>
        <authorList>
            <person name="Zou Y."/>
            <person name="Xue W."/>
            <person name="Luo G."/>
        </authorList>
    </citation>
    <scope>NUCLEOTIDE SEQUENCE [LARGE SCALE GENOMIC DNA]</scope>
    <source>
        <strain evidence="7 8">AM07-24</strain>
    </source>
</reference>
<organism evidence="7 8">
    <name type="scientific">Emergencia timonensis</name>
    <dbReference type="NCBI Taxonomy" id="1776384"/>
    <lineage>
        <taxon>Bacteria</taxon>
        <taxon>Bacillati</taxon>
        <taxon>Bacillota</taxon>
        <taxon>Clostridia</taxon>
        <taxon>Peptostreptococcales</taxon>
        <taxon>Anaerovoracaceae</taxon>
        <taxon>Emergencia</taxon>
    </lineage>
</organism>
<evidence type="ECO:0000313" key="8">
    <source>
        <dbReference type="Proteomes" id="UP000284841"/>
    </source>
</evidence>
<evidence type="ECO:0000256" key="5">
    <source>
        <dbReference type="ARBA" id="ARBA00023136"/>
    </source>
</evidence>
<feature type="transmembrane region" description="Helical" evidence="6">
    <location>
        <begin position="130"/>
        <end position="152"/>
    </location>
</feature>
<dbReference type="Pfam" id="PF02133">
    <property type="entry name" value="Transp_cyt_pur"/>
    <property type="match status" value="1"/>
</dbReference>
<gene>
    <name evidence="7" type="ORF">DW099_09345</name>
</gene>
<dbReference type="GO" id="GO:0015209">
    <property type="term" value="F:cytosine transmembrane transporter activity"/>
    <property type="evidence" value="ECO:0007669"/>
    <property type="project" value="InterPro"/>
</dbReference>
<dbReference type="PANTHER" id="PTHR30569:SF0">
    <property type="entry name" value="CYTOSINE PERMEASE"/>
    <property type="match status" value="1"/>
</dbReference>
<feature type="transmembrane region" description="Helical" evidence="6">
    <location>
        <begin position="339"/>
        <end position="362"/>
    </location>
</feature>
<comment type="similarity">
    <text evidence="2">Belongs to the purine-cytosine permease (2.A.39) family.</text>
</comment>
<comment type="caution">
    <text evidence="7">The sequence shown here is derived from an EMBL/GenBank/DDBJ whole genome shotgun (WGS) entry which is preliminary data.</text>
</comment>
<dbReference type="OrthoDB" id="9787279at2"/>
<feature type="transmembrane region" description="Helical" evidence="6">
    <location>
        <begin position="312"/>
        <end position="333"/>
    </location>
</feature>
<dbReference type="Gene3D" id="1.10.4160.10">
    <property type="entry name" value="Hydantoin permease"/>
    <property type="match status" value="1"/>
</dbReference>
<name>A0A415E4Q6_9FIRM</name>
<feature type="transmembrane region" description="Helical" evidence="6">
    <location>
        <begin position="26"/>
        <end position="46"/>
    </location>
</feature>
<dbReference type="Proteomes" id="UP000284841">
    <property type="component" value="Unassembled WGS sequence"/>
</dbReference>
<feature type="transmembrane region" description="Helical" evidence="6">
    <location>
        <begin position="202"/>
        <end position="226"/>
    </location>
</feature>
<protein>
    <submittedName>
        <fullName evidence="7">Cytosine permease</fullName>
    </submittedName>
</protein>
<evidence type="ECO:0000256" key="3">
    <source>
        <dbReference type="ARBA" id="ARBA00022692"/>
    </source>
</evidence>
<feature type="transmembrane region" description="Helical" evidence="6">
    <location>
        <begin position="402"/>
        <end position="422"/>
    </location>
</feature>
<evidence type="ECO:0000256" key="4">
    <source>
        <dbReference type="ARBA" id="ARBA00022989"/>
    </source>
</evidence>
<sequence length="440" mass="46433">MAKKNKVLSVEKRALARVTESEKQSWWSISFIWIGILICIPSLMIGGTLADGLTISQVVIATVISYSLIGGLMTLTGIIGGDLGLPSAMCATKTFGDSGASYVISVISFVSSIGWFGVQTATCAAAFSTMMHIFGIGFPQWAGCILWGAIMLATSVTGYSFMKILNYAVVPFLVITCAYGAIHGINLMGMSELMAYTPAEPMTMTSAVSICIGGMAVSVVISSDYSRYSKSRADTLKASFFGVLPAGVIMVTIGGIMGVTTGQSDITQMFVNIGFPIISMMILVLATWTTNTGNAYVAGMACMKIGNFREELRPRVTLIAGVIGIAMALTGLANSLTAFLNVLSAIMPPVAGVMIADYYIFGKAKPENWYRVKGINWIGIISWAIGSVVGLFFSFFSAGFDSILVGTIAYVILNALLGKTALAGQGRMPLPGEEDEEAGA</sequence>
<feature type="transmembrane region" description="Helical" evidence="6">
    <location>
        <begin position="58"/>
        <end position="79"/>
    </location>
</feature>
<dbReference type="EMBL" id="QRMS01000002">
    <property type="protein sequence ID" value="RHJ88574.1"/>
    <property type="molecule type" value="Genomic_DNA"/>
</dbReference>
<keyword evidence="3 6" id="KW-0812">Transmembrane</keyword>
<dbReference type="CDD" id="cd11484">
    <property type="entry name" value="SLC-NCS1sbd_CobB-like"/>
    <property type="match status" value="1"/>
</dbReference>
<dbReference type="STRING" id="1776384.GCA_900086585_04228"/>
<feature type="transmembrane region" description="Helical" evidence="6">
    <location>
        <begin position="164"/>
        <end position="182"/>
    </location>
</feature>